<dbReference type="Proteomes" id="UP000050761">
    <property type="component" value="Unassembled WGS sequence"/>
</dbReference>
<accession>A0A183FAS6</accession>
<proteinExistence type="predicted"/>
<sequence>LLLIFAAPHHHLLTKMRFLTSFTTSVCLQLQPPGTVIRIWTLL</sequence>
<dbReference type="AlphaFoldDB" id="A0A183FAS6"/>
<evidence type="ECO:0000313" key="2">
    <source>
        <dbReference type="WBParaSite" id="HPBE_0000326801-mRNA-1"/>
    </source>
</evidence>
<protein>
    <submittedName>
        <fullName evidence="2">Ovule protein</fullName>
    </submittedName>
</protein>
<reference evidence="2" key="1">
    <citation type="submission" date="2019-09" db="UniProtKB">
        <authorList>
            <consortium name="WormBaseParasite"/>
        </authorList>
    </citation>
    <scope>IDENTIFICATION</scope>
</reference>
<keyword evidence="1" id="KW-1185">Reference proteome</keyword>
<organism evidence="1 2">
    <name type="scientific">Heligmosomoides polygyrus</name>
    <name type="common">Parasitic roundworm</name>
    <dbReference type="NCBI Taxonomy" id="6339"/>
    <lineage>
        <taxon>Eukaryota</taxon>
        <taxon>Metazoa</taxon>
        <taxon>Ecdysozoa</taxon>
        <taxon>Nematoda</taxon>
        <taxon>Chromadorea</taxon>
        <taxon>Rhabditida</taxon>
        <taxon>Rhabditina</taxon>
        <taxon>Rhabditomorpha</taxon>
        <taxon>Strongyloidea</taxon>
        <taxon>Heligmosomidae</taxon>
        <taxon>Heligmosomoides</taxon>
    </lineage>
</organism>
<evidence type="ECO:0000313" key="1">
    <source>
        <dbReference type="Proteomes" id="UP000050761"/>
    </source>
</evidence>
<name>A0A183FAS6_HELPZ</name>
<dbReference type="WBParaSite" id="HPBE_0000326801-mRNA-1">
    <property type="protein sequence ID" value="HPBE_0000326801-mRNA-1"/>
    <property type="gene ID" value="HPBE_0000326801"/>
</dbReference>